<evidence type="ECO:0000256" key="3">
    <source>
        <dbReference type="ARBA" id="ARBA00022475"/>
    </source>
</evidence>
<accession>A0A7C1NMX0</accession>
<keyword evidence="2" id="KW-0813">Transport</keyword>
<evidence type="ECO:0000313" key="8">
    <source>
        <dbReference type="EMBL" id="HEB13883.1"/>
    </source>
</evidence>
<sequence>MSFSLPQELHLPHFSLKPLSALYISFTLRFLSTSLVSVFIPIYILKLTGDFLYVLWFWAFFSFLVVLFSIPLGFVVSKLGFRWSVFAASFLLAAEFYLFSVLDKNPALLYVIAVFEAAKLLLFWIPYHLIFIEDGSDKHFGQQVSIVGVIGRLVSAVTPLFGGFIIAGSGFPTLFYVALVLILVSSLPLFAMPHHPHEQFPGWRHILGKTFTSGYRNMFFAFWGARSAALVAVIVWPIFLFGIVGESYLEVGLITSAVLLVSAVTISVSGRASDKIGKRRVLRIGSWVNGAVWLVKAFVQTPIQAFVVDSFNKLVS</sequence>
<evidence type="ECO:0000256" key="5">
    <source>
        <dbReference type="ARBA" id="ARBA00022989"/>
    </source>
</evidence>
<protein>
    <submittedName>
        <fullName evidence="8">MFS transporter</fullName>
    </submittedName>
</protein>
<dbReference type="PANTHER" id="PTHR23517">
    <property type="entry name" value="RESISTANCE PROTEIN MDTM, PUTATIVE-RELATED-RELATED"/>
    <property type="match status" value="1"/>
</dbReference>
<dbReference type="GO" id="GO:0005886">
    <property type="term" value="C:plasma membrane"/>
    <property type="evidence" value="ECO:0007669"/>
    <property type="project" value="UniProtKB-SubCell"/>
</dbReference>
<dbReference type="AlphaFoldDB" id="A0A7C1NMX0"/>
<evidence type="ECO:0000256" key="6">
    <source>
        <dbReference type="ARBA" id="ARBA00023136"/>
    </source>
</evidence>
<dbReference type="Pfam" id="PF07690">
    <property type="entry name" value="MFS_1"/>
    <property type="match status" value="1"/>
</dbReference>
<keyword evidence="6 7" id="KW-0472">Membrane</keyword>
<comment type="subcellular location">
    <subcellularLocation>
        <location evidence="1">Cell membrane</location>
        <topology evidence="1">Multi-pass membrane protein</topology>
    </subcellularLocation>
</comment>
<comment type="caution">
    <text evidence="8">The sequence shown here is derived from an EMBL/GenBank/DDBJ whole genome shotgun (WGS) entry which is preliminary data.</text>
</comment>
<keyword evidence="3" id="KW-1003">Cell membrane</keyword>
<feature type="transmembrane region" description="Helical" evidence="7">
    <location>
        <begin position="219"/>
        <end position="245"/>
    </location>
</feature>
<evidence type="ECO:0000256" key="2">
    <source>
        <dbReference type="ARBA" id="ARBA00022448"/>
    </source>
</evidence>
<feature type="transmembrane region" description="Helical" evidence="7">
    <location>
        <begin position="21"/>
        <end position="45"/>
    </location>
</feature>
<proteinExistence type="predicted"/>
<gene>
    <name evidence="8" type="ORF">ENI09_00520</name>
</gene>
<dbReference type="Gene3D" id="1.20.1250.20">
    <property type="entry name" value="MFS general substrate transporter like domains"/>
    <property type="match status" value="2"/>
</dbReference>
<evidence type="ECO:0000256" key="7">
    <source>
        <dbReference type="SAM" id="Phobius"/>
    </source>
</evidence>
<organism evidence="8">
    <name type="scientific">candidate division WWE3 bacterium</name>
    <dbReference type="NCBI Taxonomy" id="2053526"/>
    <lineage>
        <taxon>Bacteria</taxon>
        <taxon>Katanobacteria</taxon>
    </lineage>
</organism>
<name>A0A7C1NMX0_UNCKA</name>
<dbReference type="GO" id="GO:0022857">
    <property type="term" value="F:transmembrane transporter activity"/>
    <property type="evidence" value="ECO:0007669"/>
    <property type="project" value="InterPro"/>
</dbReference>
<evidence type="ECO:0000256" key="4">
    <source>
        <dbReference type="ARBA" id="ARBA00022692"/>
    </source>
</evidence>
<dbReference type="Proteomes" id="UP000885744">
    <property type="component" value="Unassembled WGS sequence"/>
</dbReference>
<keyword evidence="5 7" id="KW-1133">Transmembrane helix</keyword>
<feature type="non-terminal residue" evidence="8">
    <location>
        <position position="316"/>
    </location>
</feature>
<feature type="transmembrane region" description="Helical" evidence="7">
    <location>
        <begin position="108"/>
        <end position="132"/>
    </location>
</feature>
<evidence type="ECO:0000256" key="1">
    <source>
        <dbReference type="ARBA" id="ARBA00004651"/>
    </source>
</evidence>
<dbReference type="InterPro" id="IPR011701">
    <property type="entry name" value="MFS"/>
</dbReference>
<feature type="transmembrane region" description="Helical" evidence="7">
    <location>
        <begin position="51"/>
        <end position="76"/>
    </location>
</feature>
<feature type="transmembrane region" description="Helical" evidence="7">
    <location>
        <begin position="251"/>
        <end position="270"/>
    </location>
</feature>
<reference evidence="8" key="1">
    <citation type="journal article" date="2020" name="mSystems">
        <title>Genome- and Community-Level Interaction Insights into Carbon Utilization and Element Cycling Functions of Hydrothermarchaeota in Hydrothermal Sediment.</title>
        <authorList>
            <person name="Zhou Z."/>
            <person name="Liu Y."/>
            <person name="Xu W."/>
            <person name="Pan J."/>
            <person name="Luo Z.H."/>
            <person name="Li M."/>
        </authorList>
    </citation>
    <scope>NUCLEOTIDE SEQUENCE [LARGE SCALE GENOMIC DNA]</scope>
    <source>
        <strain evidence="8">HyVt-365</strain>
    </source>
</reference>
<dbReference type="InterPro" id="IPR050171">
    <property type="entry name" value="MFS_Transporters"/>
</dbReference>
<feature type="transmembrane region" description="Helical" evidence="7">
    <location>
        <begin position="83"/>
        <end position="102"/>
    </location>
</feature>
<dbReference type="EMBL" id="DRHH01000020">
    <property type="protein sequence ID" value="HEB13883.1"/>
    <property type="molecule type" value="Genomic_DNA"/>
</dbReference>
<dbReference type="SUPFAM" id="SSF103473">
    <property type="entry name" value="MFS general substrate transporter"/>
    <property type="match status" value="1"/>
</dbReference>
<dbReference type="InterPro" id="IPR036259">
    <property type="entry name" value="MFS_trans_sf"/>
</dbReference>
<keyword evidence="4 7" id="KW-0812">Transmembrane</keyword>